<accession>A0A6J6P088</accession>
<dbReference type="EMBL" id="CAEZXP010000001">
    <property type="protein sequence ID" value="CAB4690278.1"/>
    <property type="molecule type" value="Genomic_DNA"/>
</dbReference>
<protein>
    <submittedName>
        <fullName evidence="2">Unannotated protein</fullName>
    </submittedName>
</protein>
<keyword evidence="1" id="KW-0472">Membrane</keyword>
<evidence type="ECO:0000256" key="1">
    <source>
        <dbReference type="SAM" id="Phobius"/>
    </source>
</evidence>
<sequence>MRNRIFRVVRAVRILARDGRIPRPLRLLVLIGAAPVPGPFDEIVLLIAAIPLALFYRPLLREAWVGAAVAKSPA</sequence>
<evidence type="ECO:0000313" key="2">
    <source>
        <dbReference type="EMBL" id="CAB4690278.1"/>
    </source>
</evidence>
<feature type="transmembrane region" description="Helical" evidence="1">
    <location>
        <begin position="27"/>
        <end position="56"/>
    </location>
</feature>
<reference evidence="2" key="1">
    <citation type="submission" date="2020-05" db="EMBL/GenBank/DDBJ databases">
        <authorList>
            <person name="Chiriac C."/>
            <person name="Salcher M."/>
            <person name="Ghai R."/>
            <person name="Kavagutti S V."/>
        </authorList>
    </citation>
    <scope>NUCLEOTIDE SEQUENCE</scope>
</reference>
<keyword evidence="1" id="KW-1133">Transmembrane helix</keyword>
<proteinExistence type="predicted"/>
<organism evidence="2">
    <name type="scientific">freshwater metagenome</name>
    <dbReference type="NCBI Taxonomy" id="449393"/>
    <lineage>
        <taxon>unclassified sequences</taxon>
        <taxon>metagenomes</taxon>
        <taxon>ecological metagenomes</taxon>
    </lineage>
</organism>
<dbReference type="AlphaFoldDB" id="A0A6J6P088"/>
<keyword evidence="1" id="KW-0812">Transmembrane</keyword>
<name>A0A6J6P088_9ZZZZ</name>
<gene>
    <name evidence="2" type="ORF">UFOPK2399_00662</name>
</gene>